<evidence type="ECO:0000256" key="7">
    <source>
        <dbReference type="ARBA" id="ARBA00023136"/>
    </source>
</evidence>
<dbReference type="PANTHER" id="PTHR21015">
    <property type="entry name" value="UDP-N-ACETYLGLUCOSAMINE--N-ACETYLMURAMYL-(PENTAPEPTIDE) PYROPHOSPHORYL-UNDECAPRENOL N-ACETYLGLUCOSAMINE TRANSFERASE 1"/>
    <property type="match status" value="1"/>
</dbReference>
<evidence type="ECO:0000256" key="1">
    <source>
        <dbReference type="ARBA" id="ARBA00022475"/>
    </source>
</evidence>
<keyword evidence="1 10" id="KW-1003">Cell membrane</keyword>
<evidence type="ECO:0000313" key="14">
    <source>
        <dbReference type="Proteomes" id="UP000230959"/>
    </source>
</evidence>
<keyword evidence="8 10" id="KW-0131">Cell cycle</keyword>
<feature type="binding site" evidence="10">
    <location>
        <position position="200"/>
    </location>
    <ligand>
        <name>UDP-N-acetyl-alpha-D-glucosamine</name>
        <dbReference type="ChEBI" id="CHEBI:57705"/>
    </ligand>
</feature>
<dbReference type="EMBL" id="PFER01000008">
    <property type="protein sequence ID" value="PJE73833.1"/>
    <property type="molecule type" value="Genomic_DNA"/>
</dbReference>
<feature type="binding site" evidence="10">
    <location>
        <position position="305"/>
    </location>
    <ligand>
        <name>UDP-N-acetyl-alpha-D-glucosamine</name>
        <dbReference type="ChEBI" id="CHEBI:57705"/>
    </ligand>
</feature>
<feature type="binding site" evidence="10">
    <location>
        <begin position="10"/>
        <end position="12"/>
    </location>
    <ligand>
        <name>UDP-N-acetyl-alpha-D-glucosamine</name>
        <dbReference type="ChEBI" id="CHEBI:57705"/>
    </ligand>
</feature>
<feature type="domain" description="Glycosyl transferase family 28 C-terminal" evidence="12">
    <location>
        <begin position="193"/>
        <end position="362"/>
    </location>
</feature>
<keyword evidence="2 10" id="KW-0132">Cell division</keyword>
<protein>
    <recommendedName>
        <fullName evidence="10">UDP-N-acetylglucosamine--N-acetylmuramyl-(pentapeptide) pyrophosphoryl-undecaprenol N-acetylglucosamine transferase</fullName>
        <ecNumber evidence="10">2.4.1.227</ecNumber>
    </recommendedName>
    <alternativeName>
        <fullName evidence="10">Undecaprenyl-PP-MurNAc-pentapeptide-UDPGlcNAc GlcNAc transferase</fullName>
    </alternativeName>
</protein>
<dbReference type="PANTHER" id="PTHR21015:SF22">
    <property type="entry name" value="GLYCOSYLTRANSFERASE"/>
    <property type="match status" value="1"/>
</dbReference>
<sequence>MKILLTGGGTGGHFYPLMAVAEALNSSADKEKIAKMEMTFMAEYPYDKDLLLKNGIKFKKVYSGKLRRYFSLLNLVDFIKIIPGILKAVIYIYFDFPDVVFSKGGHESLPALFAARFLGIPVVIHESDTVPGKANKWASGFAKRIAISFPDSVKYFKDQSLLAITGNPIRKEFFIREKVGAREFLMLEASVPTVFIIGGSQGAMAINETVLDILPELVQNFQIIHQCGPNNLSDVKARTDIVLTDSDYQSRYRLFGTLNLDAMRMAYGAADLVISRAGSSSIFEIAASGLPSIIVPLDGSAQDHQRENAYAYARSGAAVVIEQRNLAPHILKSETERLLNDPKEREKMSKVAASFAKPLAAETIAREIIKVAINHK</sequence>
<comment type="catalytic activity">
    <reaction evidence="10">
        <text>di-trans,octa-cis-undecaprenyl diphospho-N-acetyl-alpha-D-muramoyl-L-alanyl-D-glutamyl-meso-2,6-diaminopimeloyl-D-alanyl-D-alanine + UDP-N-acetyl-alpha-D-glucosamine = di-trans,octa-cis-undecaprenyl diphospho-[N-acetyl-alpha-D-glucosaminyl-(1-&gt;4)]-N-acetyl-alpha-D-muramoyl-L-alanyl-D-glutamyl-meso-2,6-diaminopimeloyl-D-alanyl-D-alanine + UDP + H(+)</text>
        <dbReference type="Rhea" id="RHEA:31227"/>
        <dbReference type="ChEBI" id="CHEBI:15378"/>
        <dbReference type="ChEBI" id="CHEBI:57705"/>
        <dbReference type="ChEBI" id="CHEBI:58223"/>
        <dbReference type="ChEBI" id="CHEBI:61387"/>
        <dbReference type="ChEBI" id="CHEBI:61388"/>
        <dbReference type="EC" id="2.4.1.227"/>
    </reaction>
</comment>
<comment type="caution">
    <text evidence="10">Lacks conserved residue(s) required for the propagation of feature annotation.</text>
</comment>
<feature type="domain" description="Glycosyltransferase family 28 N-terminal" evidence="11">
    <location>
        <begin position="3"/>
        <end position="147"/>
    </location>
</feature>
<dbReference type="GO" id="GO:0009252">
    <property type="term" value="P:peptidoglycan biosynthetic process"/>
    <property type="evidence" value="ECO:0007669"/>
    <property type="project" value="UniProtKB-UniRule"/>
</dbReference>
<dbReference type="GO" id="GO:0071555">
    <property type="term" value="P:cell wall organization"/>
    <property type="evidence" value="ECO:0007669"/>
    <property type="project" value="UniProtKB-KW"/>
</dbReference>
<comment type="subcellular location">
    <subcellularLocation>
        <location evidence="10">Cell membrane</location>
        <topology evidence="10">Peripheral membrane protein</topology>
        <orientation evidence="10">Cytoplasmic side</orientation>
    </subcellularLocation>
</comment>
<evidence type="ECO:0000259" key="11">
    <source>
        <dbReference type="Pfam" id="PF03033"/>
    </source>
</evidence>
<dbReference type="GO" id="GO:0008360">
    <property type="term" value="P:regulation of cell shape"/>
    <property type="evidence" value="ECO:0007669"/>
    <property type="project" value="UniProtKB-KW"/>
</dbReference>
<dbReference type="AlphaFoldDB" id="A0A2M8LB23"/>
<keyword evidence="5 10" id="KW-0133">Cell shape</keyword>
<comment type="caution">
    <text evidence="13">The sequence shown here is derived from an EMBL/GenBank/DDBJ whole genome shotgun (WGS) entry which is preliminary data.</text>
</comment>
<dbReference type="EC" id="2.4.1.227" evidence="10"/>
<dbReference type="GO" id="GO:0005975">
    <property type="term" value="P:carbohydrate metabolic process"/>
    <property type="evidence" value="ECO:0007669"/>
    <property type="project" value="InterPro"/>
</dbReference>
<proteinExistence type="inferred from homology"/>
<dbReference type="SUPFAM" id="SSF53756">
    <property type="entry name" value="UDP-Glycosyltransferase/glycogen phosphorylase"/>
    <property type="match status" value="1"/>
</dbReference>
<dbReference type="UniPathway" id="UPA00219"/>
<comment type="pathway">
    <text evidence="10">Cell wall biogenesis; peptidoglycan biosynthesis.</text>
</comment>
<gene>
    <name evidence="10 13" type="primary">murG</name>
    <name evidence="13" type="ORF">COV02_00455</name>
</gene>
<dbReference type="GO" id="GO:0005886">
    <property type="term" value="C:plasma membrane"/>
    <property type="evidence" value="ECO:0007669"/>
    <property type="project" value="UniProtKB-SubCell"/>
</dbReference>
<organism evidence="13 14">
    <name type="scientific">Candidatus Terrybacteria bacterium CG10_big_fil_rev_8_21_14_0_10_41_10</name>
    <dbReference type="NCBI Taxonomy" id="1975026"/>
    <lineage>
        <taxon>Bacteria</taxon>
        <taxon>Candidatus Terryibacteriota</taxon>
    </lineage>
</organism>
<dbReference type="NCBIfam" id="TIGR01133">
    <property type="entry name" value="murG"/>
    <property type="match status" value="1"/>
</dbReference>
<dbReference type="GO" id="GO:0050511">
    <property type="term" value="F:undecaprenyldiphospho-muramoylpentapeptide beta-N-acetylglucosaminyltransferase activity"/>
    <property type="evidence" value="ECO:0007669"/>
    <property type="project" value="UniProtKB-UniRule"/>
</dbReference>
<dbReference type="GO" id="GO:0051301">
    <property type="term" value="P:cell division"/>
    <property type="evidence" value="ECO:0007669"/>
    <property type="project" value="UniProtKB-KW"/>
</dbReference>
<evidence type="ECO:0000256" key="4">
    <source>
        <dbReference type="ARBA" id="ARBA00022679"/>
    </source>
</evidence>
<accession>A0A2M8LB23</accession>
<evidence type="ECO:0000313" key="13">
    <source>
        <dbReference type="EMBL" id="PJE73833.1"/>
    </source>
</evidence>
<name>A0A2M8LB23_9BACT</name>
<dbReference type="Pfam" id="PF04101">
    <property type="entry name" value="Glyco_tran_28_C"/>
    <property type="match status" value="1"/>
</dbReference>
<evidence type="ECO:0000256" key="10">
    <source>
        <dbReference type="HAMAP-Rule" id="MF_00033"/>
    </source>
</evidence>
<reference evidence="14" key="1">
    <citation type="submission" date="2017-09" db="EMBL/GenBank/DDBJ databases">
        <title>Depth-based differentiation of microbial function through sediment-hosted aquifers and enrichment of novel symbionts in the deep terrestrial subsurface.</title>
        <authorList>
            <person name="Probst A.J."/>
            <person name="Ladd B."/>
            <person name="Jarett J.K."/>
            <person name="Geller-Mcgrath D.E."/>
            <person name="Sieber C.M.K."/>
            <person name="Emerson J.B."/>
            <person name="Anantharaman K."/>
            <person name="Thomas B.C."/>
            <person name="Malmstrom R."/>
            <person name="Stieglmeier M."/>
            <person name="Klingl A."/>
            <person name="Woyke T."/>
            <person name="Ryan C.M."/>
            <person name="Banfield J.F."/>
        </authorList>
    </citation>
    <scope>NUCLEOTIDE SEQUENCE [LARGE SCALE GENOMIC DNA]</scope>
</reference>
<keyword evidence="3 10" id="KW-0328">Glycosyltransferase</keyword>
<keyword evidence="7 10" id="KW-0472">Membrane</keyword>
<dbReference type="Proteomes" id="UP000230959">
    <property type="component" value="Unassembled WGS sequence"/>
</dbReference>
<dbReference type="InterPro" id="IPR004276">
    <property type="entry name" value="GlycoTrans_28_N"/>
</dbReference>
<keyword evidence="4 10" id="KW-0808">Transferase</keyword>
<dbReference type="InterPro" id="IPR006009">
    <property type="entry name" value="GlcNAc_MurG"/>
</dbReference>
<dbReference type="InterPro" id="IPR007235">
    <property type="entry name" value="Glyco_trans_28_C"/>
</dbReference>
<comment type="similarity">
    <text evidence="10">Belongs to the glycosyltransferase 28 family. MurG subfamily.</text>
</comment>
<dbReference type="CDD" id="cd03785">
    <property type="entry name" value="GT28_MurG"/>
    <property type="match status" value="1"/>
</dbReference>
<dbReference type="Gene3D" id="3.40.50.2000">
    <property type="entry name" value="Glycogen Phosphorylase B"/>
    <property type="match status" value="2"/>
</dbReference>
<evidence type="ECO:0000259" key="12">
    <source>
        <dbReference type="Pfam" id="PF04101"/>
    </source>
</evidence>
<evidence type="ECO:0000256" key="5">
    <source>
        <dbReference type="ARBA" id="ARBA00022960"/>
    </source>
</evidence>
<dbReference type="Pfam" id="PF03033">
    <property type="entry name" value="Glyco_transf_28"/>
    <property type="match status" value="1"/>
</dbReference>
<keyword evidence="9 10" id="KW-0961">Cell wall biogenesis/degradation</keyword>
<dbReference type="GO" id="GO:0051991">
    <property type="term" value="F:UDP-N-acetyl-D-glucosamine:N-acetylmuramoyl-L-alanyl-D-glutamyl-meso-2,6-diaminopimelyl-D-alanyl-D-alanine-diphosphoundecaprenol 4-beta-N-acetylglucosaminlytransferase activity"/>
    <property type="evidence" value="ECO:0007669"/>
    <property type="project" value="RHEA"/>
</dbReference>
<evidence type="ECO:0000256" key="8">
    <source>
        <dbReference type="ARBA" id="ARBA00023306"/>
    </source>
</evidence>
<evidence type="ECO:0000256" key="3">
    <source>
        <dbReference type="ARBA" id="ARBA00022676"/>
    </source>
</evidence>
<evidence type="ECO:0000256" key="9">
    <source>
        <dbReference type="ARBA" id="ARBA00023316"/>
    </source>
</evidence>
<evidence type="ECO:0000256" key="6">
    <source>
        <dbReference type="ARBA" id="ARBA00022984"/>
    </source>
</evidence>
<keyword evidence="6 10" id="KW-0573">Peptidoglycan synthesis</keyword>
<comment type="function">
    <text evidence="10">Cell wall formation. Catalyzes the transfer of a GlcNAc subunit on undecaprenyl-pyrophosphoryl-MurNAc-pentapeptide (lipid intermediate I) to form undecaprenyl-pyrophosphoryl-MurNAc-(pentapeptide)GlcNAc (lipid intermediate II).</text>
</comment>
<evidence type="ECO:0000256" key="2">
    <source>
        <dbReference type="ARBA" id="ARBA00022618"/>
    </source>
</evidence>
<feature type="binding site" evidence="10">
    <location>
        <position position="170"/>
    </location>
    <ligand>
        <name>UDP-N-acetyl-alpha-D-glucosamine</name>
        <dbReference type="ChEBI" id="CHEBI:57705"/>
    </ligand>
</feature>
<dbReference type="HAMAP" id="MF_00033">
    <property type="entry name" value="MurG"/>
    <property type="match status" value="1"/>
</dbReference>